<organism evidence="3 4">
    <name type="scientific">Hibiscus sabdariffa</name>
    <name type="common">roselle</name>
    <dbReference type="NCBI Taxonomy" id="183260"/>
    <lineage>
        <taxon>Eukaryota</taxon>
        <taxon>Viridiplantae</taxon>
        <taxon>Streptophyta</taxon>
        <taxon>Embryophyta</taxon>
        <taxon>Tracheophyta</taxon>
        <taxon>Spermatophyta</taxon>
        <taxon>Magnoliopsida</taxon>
        <taxon>eudicotyledons</taxon>
        <taxon>Gunneridae</taxon>
        <taxon>Pentapetalae</taxon>
        <taxon>rosids</taxon>
        <taxon>malvids</taxon>
        <taxon>Malvales</taxon>
        <taxon>Malvaceae</taxon>
        <taxon>Malvoideae</taxon>
        <taxon>Hibiscus</taxon>
    </lineage>
</organism>
<keyword evidence="4" id="KW-1185">Reference proteome</keyword>
<proteinExistence type="predicted"/>
<reference evidence="3 4" key="1">
    <citation type="journal article" date="2024" name="G3 (Bethesda)">
        <title>Genome assembly of Hibiscus sabdariffa L. provides insights into metabolisms of medicinal natural products.</title>
        <authorList>
            <person name="Kim T."/>
        </authorList>
    </citation>
    <scope>NUCLEOTIDE SEQUENCE [LARGE SCALE GENOMIC DNA]</scope>
    <source>
        <strain evidence="3">TK-2024</strain>
        <tissue evidence="3">Old leaves</tissue>
    </source>
</reference>
<evidence type="ECO:0000256" key="1">
    <source>
        <dbReference type="SAM" id="MobiDB-lite"/>
    </source>
</evidence>
<comment type="caution">
    <text evidence="3">The sequence shown here is derived from an EMBL/GenBank/DDBJ whole genome shotgun (WGS) entry which is preliminary data.</text>
</comment>
<feature type="chain" id="PRO_5045477536" evidence="2">
    <location>
        <begin position="23"/>
        <end position="96"/>
    </location>
</feature>
<dbReference type="EMBL" id="JBBPBM010000055">
    <property type="protein sequence ID" value="KAK8517884.1"/>
    <property type="molecule type" value="Genomic_DNA"/>
</dbReference>
<sequence length="96" mass="10425">MKKKSNAVVYWLLLMAASIVLSMPDSGSLLAEARIPNFSAIQGCLFVEARISNFSAIQESLKSGMQRRNLKPLPPAHGKSPDPSKPPRHLPPAGFN</sequence>
<evidence type="ECO:0000313" key="3">
    <source>
        <dbReference type="EMBL" id="KAK8517884.1"/>
    </source>
</evidence>
<evidence type="ECO:0000256" key="2">
    <source>
        <dbReference type="SAM" id="SignalP"/>
    </source>
</evidence>
<evidence type="ECO:0000313" key="4">
    <source>
        <dbReference type="Proteomes" id="UP001472677"/>
    </source>
</evidence>
<protein>
    <submittedName>
        <fullName evidence="3">Uncharacterized protein</fullName>
    </submittedName>
</protein>
<keyword evidence="2" id="KW-0732">Signal</keyword>
<feature type="signal peptide" evidence="2">
    <location>
        <begin position="1"/>
        <end position="22"/>
    </location>
</feature>
<dbReference type="Proteomes" id="UP001472677">
    <property type="component" value="Unassembled WGS sequence"/>
</dbReference>
<accession>A0ABR2CEW1</accession>
<gene>
    <name evidence="3" type="ORF">V6N12_016722</name>
</gene>
<name>A0ABR2CEW1_9ROSI</name>
<feature type="region of interest" description="Disordered" evidence="1">
    <location>
        <begin position="65"/>
        <end position="96"/>
    </location>
</feature>